<dbReference type="PANTHER" id="PTHR44688">
    <property type="entry name" value="DNA-BINDING TRANSCRIPTIONAL ACTIVATOR DEVR_DOSR"/>
    <property type="match status" value="1"/>
</dbReference>
<reference evidence="5" key="2">
    <citation type="submission" date="2021-04" db="EMBL/GenBank/DDBJ databases">
        <authorList>
            <person name="Gilroy R."/>
        </authorList>
    </citation>
    <scope>NUCLEOTIDE SEQUENCE</scope>
    <source>
        <strain evidence="5">CHK187-11901</strain>
    </source>
</reference>
<protein>
    <submittedName>
        <fullName evidence="5">LuxR C-terminal-related transcriptional regulator</fullName>
    </submittedName>
</protein>
<dbReference type="CDD" id="cd06170">
    <property type="entry name" value="LuxR_C_like"/>
    <property type="match status" value="1"/>
</dbReference>
<dbReference type="GO" id="GO:0003677">
    <property type="term" value="F:DNA binding"/>
    <property type="evidence" value="ECO:0007669"/>
    <property type="project" value="UniProtKB-KW"/>
</dbReference>
<evidence type="ECO:0000256" key="2">
    <source>
        <dbReference type="ARBA" id="ARBA00023125"/>
    </source>
</evidence>
<dbReference type="Proteomes" id="UP000823896">
    <property type="component" value="Unassembled WGS sequence"/>
</dbReference>
<keyword evidence="1" id="KW-0805">Transcription regulation</keyword>
<dbReference type="GO" id="GO:0006355">
    <property type="term" value="P:regulation of DNA-templated transcription"/>
    <property type="evidence" value="ECO:0007669"/>
    <property type="project" value="InterPro"/>
</dbReference>
<reference evidence="5" key="1">
    <citation type="journal article" date="2021" name="PeerJ">
        <title>Extensive microbial diversity within the chicken gut microbiome revealed by metagenomics and culture.</title>
        <authorList>
            <person name="Gilroy R."/>
            <person name="Ravi A."/>
            <person name="Getino M."/>
            <person name="Pursley I."/>
            <person name="Horton D.L."/>
            <person name="Alikhan N.F."/>
            <person name="Baker D."/>
            <person name="Gharbi K."/>
            <person name="Hall N."/>
            <person name="Watson M."/>
            <person name="Adriaenssens E.M."/>
            <person name="Foster-Nyarko E."/>
            <person name="Jarju S."/>
            <person name="Secka A."/>
            <person name="Antonio M."/>
            <person name="Oren A."/>
            <person name="Chaudhuri R.R."/>
            <person name="La Ragione R."/>
            <person name="Hildebrand F."/>
            <person name="Pallen M.J."/>
        </authorList>
    </citation>
    <scope>NUCLEOTIDE SEQUENCE</scope>
    <source>
        <strain evidence="5">CHK187-11901</strain>
    </source>
</reference>
<evidence type="ECO:0000256" key="3">
    <source>
        <dbReference type="ARBA" id="ARBA00023163"/>
    </source>
</evidence>
<keyword evidence="2" id="KW-0238">DNA-binding</keyword>
<proteinExistence type="predicted"/>
<dbReference type="PANTHER" id="PTHR44688:SF16">
    <property type="entry name" value="DNA-BINDING TRANSCRIPTIONAL ACTIVATOR DEVR_DOSR"/>
    <property type="match status" value="1"/>
</dbReference>
<evidence type="ECO:0000313" key="5">
    <source>
        <dbReference type="EMBL" id="HJC35801.1"/>
    </source>
</evidence>
<dbReference type="AlphaFoldDB" id="A0A9D2NQR9"/>
<dbReference type="Pfam" id="PF00196">
    <property type="entry name" value="GerE"/>
    <property type="match status" value="1"/>
</dbReference>
<name>A0A9D2NQR9_9FIRM</name>
<comment type="caution">
    <text evidence="5">The sequence shown here is derived from an EMBL/GenBank/DDBJ whole genome shotgun (WGS) entry which is preliminary data.</text>
</comment>
<dbReference type="InterPro" id="IPR000792">
    <property type="entry name" value="Tscrpt_reg_LuxR_C"/>
</dbReference>
<feature type="domain" description="HTH luxR-type" evidence="4">
    <location>
        <begin position="644"/>
        <end position="709"/>
    </location>
</feature>
<dbReference type="PROSITE" id="PS00622">
    <property type="entry name" value="HTH_LUXR_1"/>
    <property type="match status" value="1"/>
</dbReference>
<dbReference type="EMBL" id="DWWM01000006">
    <property type="protein sequence ID" value="HJC35801.1"/>
    <property type="molecule type" value="Genomic_DNA"/>
</dbReference>
<sequence>MNEYRKLLMRKIDHAFAQGKYPFFYGICGMGKHEALHGYAQRQKRACKTLNGEMPDDPSCIYMIDQFDDERYLRRLCEALKTQTACHVCFISEHMLPACMYELMLERIQLFPADDFCFSLSECQRLLRSEHLDEEQIKAIFLHSDGCLAAIRYHLRREQEDLERYWTAYLSHCYQLFSDAQQKLMHQLSTIGSLEREGAQELLQADPEMLRQLVNAGMLREEAGILRVPACLRRPLSEDEALLDSLFEYHLRKGQIVRAWRCARSLSQQEKLFTARGGELALMAKEDELPMLQEASQGYFLMQAIVLFRQHCQLQLHTLLHAAAQRDEAYFLAWLLCEDLELDAWIQAAREAQIELDMPAGLWISGFLKSRLWLPWLLEDSRQRQSFMTCLNAESRSWLRLIDAEIAMERDNQRQCEAILDRFGTAEEKSAELRFLICSLSIRYHFSQGCRKELIVFPEDLKREIILRDDQLTTMMHTFLLERAIWRNDQIQLADTYIKDGLSDHPYARLCQVTMLYRLDRCEKALLQLGSLMKEYAYHDYIVSQLRYLCALCLYAMRQETRALKLLAASLAFNGPYRFCTSFCFFGTRTRELMEIYIRFLNKDIGGHKKKYRKATDLIHDETAEYRDYIQMIADRARAYDELEVKEPGLLTPKEIRILGHIEAGLTNLQIAHQLNIGMPTVKSHISSIFAKLGVRNRASAISEARKIGYLR</sequence>
<dbReference type="InterPro" id="IPR036388">
    <property type="entry name" value="WH-like_DNA-bd_sf"/>
</dbReference>
<dbReference type="Gene3D" id="1.10.10.10">
    <property type="entry name" value="Winged helix-like DNA-binding domain superfamily/Winged helix DNA-binding domain"/>
    <property type="match status" value="1"/>
</dbReference>
<dbReference type="SMART" id="SM00421">
    <property type="entry name" value="HTH_LUXR"/>
    <property type="match status" value="1"/>
</dbReference>
<keyword evidence="3" id="KW-0804">Transcription</keyword>
<dbReference type="PRINTS" id="PR00038">
    <property type="entry name" value="HTHLUXR"/>
</dbReference>
<organism evidence="5 6">
    <name type="scientific">Candidatus Merdibacter merdavium</name>
    <dbReference type="NCBI Taxonomy" id="2838692"/>
    <lineage>
        <taxon>Bacteria</taxon>
        <taxon>Bacillati</taxon>
        <taxon>Bacillota</taxon>
        <taxon>Erysipelotrichia</taxon>
        <taxon>Erysipelotrichales</taxon>
        <taxon>Erysipelotrichaceae</taxon>
        <taxon>Merdibacter</taxon>
    </lineage>
</organism>
<evidence type="ECO:0000313" key="6">
    <source>
        <dbReference type="Proteomes" id="UP000823896"/>
    </source>
</evidence>
<dbReference type="SUPFAM" id="SSF46894">
    <property type="entry name" value="C-terminal effector domain of the bipartite response regulators"/>
    <property type="match status" value="1"/>
</dbReference>
<gene>
    <name evidence="5" type="ORF">H9702_01560</name>
</gene>
<dbReference type="InterPro" id="IPR016032">
    <property type="entry name" value="Sig_transdc_resp-reg_C-effctor"/>
</dbReference>
<evidence type="ECO:0000259" key="4">
    <source>
        <dbReference type="PROSITE" id="PS50043"/>
    </source>
</evidence>
<evidence type="ECO:0000256" key="1">
    <source>
        <dbReference type="ARBA" id="ARBA00023015"/>
    </source>
</evidence>
<dbReference type="PROSITE" id="PS50043">
    <property type="entry name" value="HTH_LUXR_2"/>
    <property type="match status" value="1"/>
</dbReference>
<accession>A0A9D2NQR9</accession>